<feature type="transmembrane region" description="Helical" evidence="1">
    <location>
        <begin position="72"/>
        <end position="94"/>
    </location>
</feature>
<feature type="transmembrane region" description="Helical" evidence="1">
    <location>
        <begin position="21"/>
        <end position="41"/>
    </location>
</feature>
<proteinExistence type="predicted"/>
<keyword evidence="1" id="KW-0812">Transmembrane</keyword>
<dbReference type="Proteomes" id="UP000887116">
    <property type="component" value="Unassembled WGS sequence"/>
</dbReference>
<keyword evidence="1" id="KW-1133">Transmembrane helix</keyword>
<dbReference type="EMBL" id="BMAO01020660">
    <property type="protein sequence ID" value="GFQ68970.1"/>
    <property type="molecule type" value="Genomic_DNA"/>
</dbReference>
<evidence type="ECO:0000256" key="1">
    <source>
        <dbReference type="SAM" id="Phobius"/>
    </source>
</evidence>
<dbReference type="AlphaFoldDB" id="A0A8X6I140"/>
<protein>
    <submittedName>
        <fullName evidence="2">Uncharacterized protein</fullName>
    </submittedName>
</protein>
<evidence type="ECO:0000313" key="3">
    <source>
        <dbReference type="Proteomes" id="UP000887116"/>
    </source>
</evidence>
<feature type="transmembrane region" description="Helical" evidence="1">
    <location>
        <begin position="146"/>
        <end position="164"/>
    </location>
</feature>
<name>A0A8X6I140_TRICU</name>
<feature type="transmembrane region" description="Helical" evidence="1">
    <location>
        <begin position="176"/>
        <end position="197"/>
    </location>
</feature>
<keyword evidence="3" id="KW-1185">Reference proteome</keyword>
<organism evidence="2 3">
    <name type="scientific">Trichonephila clavata</name>
    <name type="common">Joro spider</name>
    <name type="synonym">Nephila clavata</name>
    <dbReference type="NCBI Taxonomy" id="2740835"/>
    <lineage>
        <taxon>Eukaryota</taxon>
        <taxon>Metazoa</taxon>
        <taxon>Ecdysozoa</taxon>
        <taxon>Arthropoda</taxon>
        <taxon>Chelicerata</taxon>
        <taxon>Arachnida</taxon>
        <taxon>Araneae</taxon>
        <taxon>Araneomorphae</taxon>
        <taxon>Entelegynae</taxon>
        <taxon>Araneoidea</taxon>
        <taxon>Nephilidae</taxon>
        <taxon>Trichonephila</taxon>
    </lineage>
</organism>
<keyword evidence="1" id="KW-0472">Membrane</keyword>
<accession>A0A8X6I140</accession>
<sequence length="254" mass="28811">MTALLGMFEKLCPSTHNRITNIMVVILLSFPFIFSITSNVACNLTRASLFYTYGYNLKSPILEASVIFIKKFLLFFVHSTFPSLAAVLFCYLCLSCSSCYNCLTEKVFLYSPEGFGHSEQIHILRQKEKMDDILENLQDIFSMPSFFLIISHLLICCTVLGISMTGNVLRWAEVKAVFYGIPNLVSLIVILWIAGGLPVDQNKLKSAFCKRGHSRFRIIFPSDERCKREVFDKTVFVLNVGAVHCSTHKIQSLF</sequence>
<comment type="caution">
    <text evidence="2">The sequence shown here is derived from an EMBL/GenBank/DDBJ whole genome shotgun (WGS) entry which is preliminary data.</text>
</comment>
<gene>
    <name evidence="2" type="primary">AVEN_213416_1</name>
    <name evidence="2" type="ORF">TNCT_673131</name>
</gene>
<reference evidence="2" key="1">
    <citation type="submission" date="2020-07" db="EMBL/GenBank/DDBJ databases">
        <title>Multicomponent nature underlies the extraordinary mechanical properties of spider dragline silk.</title>
        <authorList>
            <person name="Kono N."/>
            <person name="Nakamura H."/>
            <person name="Mori M."/>
            <person name="Yoshida Y."/>
            <person name="Ohtoshi R."/>
            <person name="Malay A.D."/>
            <person name="Moran D.A.P."/>
            <person name="Tomita M."/>
            <person name="Numata K."/>
            <person name="Arakawa K."/>
        </authorList>
    </citation>
    <scope>NUCLEOTIDE SEQUENCE</scope>
</reference>
<evidence type="ECO:0000313" key="2">
    <source>
        <dbReference type="EMBL" id="GFQ68970.1"/>
    </source>
</evidence>
<dbReference type="OrthoDB" id="10389899at2759"/>